<organism evidence="2 3">
    <name type="scientific">Plutella xylostella</name>
    <name type="common">Diamondback moth</name>
    <name type="synonym">Plutella maculipennis</name>
    <dbReference type="NCBI Taxonomy" id="51655"/>
    <lineage>
        <taxon>Eukaryota</taxon>
        <taxon>Metazoa</taxon>
        <taxon>Ecdysozoa</taxon>
        <taxon>Arthropoda</taxon>
        <taxon>Hexapoda</taxon>
        <taxon>Insecta</taxon>
        <taxon>Pterygota</taxon>
        <taxon>Neoptera</taxon>
        <taxon>Endopterygota</taxon>
        <taxon>Lepidoptera</taxon>
        <taxon>Glossata</taxon>
        <taxon>Ditrysia</taxon>
        <taxon>Yponomeutoidea</taxon>
        <taxon>Plutellidae</taxon>
        <taxon>Plutella</taxon>
    </lineage>
</organism>
<sequence>MVDIIVLLLGGLCLCAGQLLQPENTQTLNVSVNDTNKDMYVVHAMVYQLGIITNSTDDNDLKNSTHTGATEALTFYHSNGSSLDLNNIPQQLLPNLTGKEFVAPALDHPGALPPVNLGDTKALHMLNLSSFQ</sequence>
<comment type="caution">
    <text evidence="2">The sequence shown here is derived from an EMBL/GenBank/DDBJ whole genome shotgun (WGS) entry which is preliminary data.</text>
</comment>
<keyword evidence="1" id="KW-0732">Signal</keyword>
<gene>
    <name evidence="2" type="ORF">PLXY2_LOCUS16498</name>
</gene>
<reference evidence="2" key="1">
    <citation type="submission" date="2020-11" db="EMBL/GenBank/DDBJ databases">
        <authorList>
            <person name="Whiteford S."/>
        </authorList>
    </citation>
    <scope>NUCLEOTIDE SEQUENCE</scope>
</reference>
<proteinExistence type="predicted"/>
<evidence type="ECO:0000313" key="3">
    <source>
        <dbReference type="Proteomes" id="UP000653454"/>
    </source>
</evidence>
<name>A0A8S4GCZ6_PLUXY</name>
<evidence type="ECO:0000256" key="1">
    <source>
        <dbReference type="SAM" id="SignalP"/>
    </source>
</evidence>
<protein>
    <submittedName>
        <fullName evidence="2">(diamondback moth) hypothetical protein</fullName>
    </submittedName>
</protein>
<accession>A0A8S4GCZ6</accession>
<evidence type="ECO:0000313" key="2">
    <source>
        <dbReference type="EMBL" id="CAG9138250.1"/>
    </source>
</evidence>
<feature type="chain" id="PRO_5035815622" evidence="1">
    <location>
        <begin position="18"/>
        <end position="132"/>
    </location>
</feature>
<dbReference type="EMBL" id="CAJHNJ030000522">
    <property type="protein sequence ID" value="CAG9138250.1"/>
    <property type="molecule type" value="Genomic_DNA"/>
</dbReference>
<dbReference type="AlphaFoldDB" id="A0A8S4GCZ6"/>
<feature type="signal peptide" evidence="1">
    <location>
        <begin position="1"/>
        <end position="17"/>
    </location>
</feature>
<dbReference type="Proteomes" id="UP000653454">
    <property type="component" value="Unassembled WGS sequence"/>
</dbReference>
<keyword evidence="3" id="KW-1185">Reference proteome</keyword>